<feature type="chain" id="PRO_5032723412" evidence="1">
    <location>
        <begin position="32"/>
        <end position="281"/>
    </location>
</feature>
<gene>
    <name evidence="2" type="ORF">F4553_001421</name>
</gene>
<protein>
    <submittedName>
        <fullName evidence="2">Uncharacterized protein</fullName>
    </submittedName>
</protein>
<organism evidence="2 3">
    <name type="scientific">Allocatelliglobosispora scoriae</name>
    <dbReference type="NCBI Taxonomy" id="643052"/>
    <lineage>
        <taxon>Bacteria</taxon>
        <taxon>Bacillati</taxon>
        <taxon>Actinomycetota</taxon>
        <taxon>Actinomycetes</taxon>
        <taxon>Micromonosporales</taxon>
        <taxon>Micromonosporaceae</taxon>
        <taxon>Allocatelliglobosispora</taxon>
    </lineage>
</organism>
<keyword evidence="1" id="KW-0732">Signal</keyword>
<dbReference type="AlphaFoldDB" id="A0A841BMR0"/>
<evidence type="ECO:0000256" key="1">
    <source>
        <dbReference type="SAM" id="SignalP"/>
    </source>
</evidence>
<name>A0A841BMR0_9ACTN</name>
<dbReference type="Proteomes" id="UP000587527">
    <property type="component" value="Unassembled WGS sequence"/>
</dbReference>
<dbReference type="RefSeq" id="WP_184833682.1">
    <property type="nucleotide sequence ID" value="NZ_JACHMN010000002.1"/>
</dbReference>
<feature type="signal peptide" evidence="1">
    <location>
        <begin position="1"/>
        <end position="31"/>
    </location>
</feature>
<accession>A0A841BMR0</accession>
<sequence>MDNIQPPSGRVGATAAFALVLAVAAALTACASTSPLGTQTIPPPLPPASSPVVVESPRGVDVAAICGLRPSSDRAPVTAGRIEACSTLVPRLNNALVVALRGQLPPVAVLTSSLNNTSGEPLGGRTPTFFPKPGGAGTLTYAAPVQIRNGDFTAHLELTVGTFDSAPTLAPCPSRAQADDMRAKGIVTNRCGRMVDLAGNILVINDVSSPFGTGEWADVLLRTYSVTAYRPDGIVVAVTVSPVLENATDPTRFQPGDQPTMFTSDQVVALATDRSLTLIGP</sequence>
<keyword evidence="3" id="KW-1185">Reference proteome</keyword>
<dbReference type="EMBL" id="JACHMN010000002">
    <property type="protein sequence ID" value="MBB5868042.1"/>
    <property type="molecule type" value="Genomic_DNA"/>
</dbReference>
<evidence type="ECO:0000313" key="2">
    <source>
        <dbReference type="EMBL" id="MBB5868042.1"/>
    </source>
</evidence>
<comment type="caution">
    <text evidence="2">The sequence shown here is derived from an EMBL/GenBank/DDBJ whole genome shotgun (WGS) entry which is preliminary data.</text>
</comment>
<reference evidence="2 3" key="1">
    <citation type="submission" date="2020-08" db="EMBL/GenBank/DDBJ databases">
        <title>Sequencing the genomes of 1000 actinobacteria strains.</title>
        <authorList>
            <person name="Klenk H.-P."/>
        </authorList>
    </citation>
    <scope>NUCLEOTIDE SEQUENCE [LARGE SCALE GENOMIC DNA]</scope>
    <source>
        <strain evidence="2 3">DSM 45362</strain>
    </source>
</reference>
<evidence type="ECO:0000313" key="3">
    <source>
        <dbReference type="Proteomes" id="UP000587527"/>
    </source>
</evidence>
<proteinExistence type="predicted"/>